<keyword evidence="10 13" id="KW-0472">Membrane</keyword>
<dbReference type="AlphaFoldDB" id="A0A075P9Y4"/>
<dbReference type="PRINTS" id="PR00344">
    <property type="entry name" value="BCTRLSENSOR"/>
</dbReference>
<dbReference type="RefSeq" id="WP_044058165.1">
    <property type="nucleotide sequence ID" value="NZ_CALBIY010000062.1"/>
</dbReference>
<dbReference type="Gene3D" id="3.30.565.10">
    <property type="entry name" value="Histidine kinase-like ATPase, C-terminal domain"/>
    <property type="match status" value="1"/>
</dbReference>
<dbReference type="SUPFAM" id="SSF55874">
    <property type="entry name" value="ATPase domain of HSP90 chaperone/DNA topoisomerase II/histidine kinase"/>
    <property type="match status" value="1"/>
</dbReference>
<dbReference type="Gene3D" id="1.20.1730.10">
    <property type="entry name" value="Sodium/glucose cotransporter"/>
    <property type="match status" value="1"/>
</dbReference>
<dbReference type="eggNOG" id="COG3437">
    <property type="taxonomic scope" value="Bacteria"/>
</dbReference>
<dbReference type="InterPro" id="IPR003594">
    <property type="entry name" value="HATPase_dom"/>
</dbReference>
<dbReference type="PANTHER" id="PTHR43047:SF9">
    <property type="entry name" value="HISTIDINE KINASE"/>
    <property type="match status" value="1"/>
</dbReference>
<evidence type="ECO:0000256" key="10">
    <source>
        <dbReference type="ARBA" id="ARBA00023136"/>
    </source>
</evidence>
<evidence type="ECO:0000256" key="6">
    <source>
        <dbReference type="ARBA" id="ARBA00022679"/>
    </source>
</evidence>
<dbReference type="EMBL" id="CP008849">
    <property type="protein sequence ID" value="AIG00143.1"/>
    <property type="molecule type" value="Genomic_DNA"/>
</dbReference>
<evidence type="ECO:0000256" key="12">
    <source>
        <dbReference type="SAM" id="Coils"/>
    </source>
</evidence>
<dbReference type="Gene3D" id="3.30.450.20">
    <property type="entry name" value="PAS domain"/>
    <property type="match status" value="1"/>
</dbReference>
<dbReference type="EC" id="2.7.13.3" evidence="4"/>
<evidence type="ECO:0000256" key="3">
    <source>
        <dbReference type="ARBA" id="ARBA00006434"/>
    </source>
</evidence>
<dbReference type="InterPro" id="IPR035965">
    <property type="entry name" value="PAS-like_dom_sf"/>
</dbReference>
<dbReference type="InterPro" id="IPR011006">
    <property type="entry name" value="CheY-like_superfamily"/>
</dbReference>
<dbReference type="CDD" id="cd00082">
    <property type="entry name" value="HisKA"/>
    <property type="match status" value="1"/>
</dbReference>
<feature type="transmembrane region" description="Helical" evidence="13">
    <location>
        <begin position="315"/>
        <end position="340"/>
    </location>
</feature>
<evidence type="ECO:0000259" key="15">
    <source>
        <dbReference type="PROSITE" id="PS50110"/>
    </source>
</evidence>
<dbReference type="KEGG" id="aal:EP13_16425"/>
<dbReference type="SUPFAM" id="SSF47384">
    <property type="entry name" value="Homodimeric domain of signal transducing histidine kinase"/>
    <property type="match status" value="1"/>
</dbReference>
<dbReference type="Pfam" id="PF00072">
    <property type="entry name" value="Response_reg"/>
    <property type="match status" value="1"/>
</dbReference>
<dbReference type="GO" id="GO:0000155">
    <property type="term" value="F:phosphorelay sensor kinase activity"/>
    <property type="evidence" value="ECO:0007669"/>
    <property type="project" value="InterPro"/>
</dbReference>
<dbReference type="GO" id="GO:0022857">
    <property type="term" value="F:transmembrane transporter activity"/>
    <property type="evidence" value="ECO:0007669"/>
    <property type="project" value="InterPro"/>
</dbReference>
<dbReference type="InterPro" id="IPR001789">
    <property type="entry name" value="Sig_transdc_resp-reg_receiver"/>
</dbReference>
<dbReference type="Pfam" id="PF12860">
    <property type="entry name" value="PAS_7"/>
    <property type="match status" value="1"/>
</dbReference>
<keyword evidence="8 17" id="KW-0418">Kinase</keyword>
<proteinExistence type="inferred from homology"/>
<dbReference type="SUPFAM" id="SSF55785">
    <property type="entry name" value="PYP-like sensor domain (PAS domain)"/>
    <property type="match status" value="1"/>
</dbReference>
<dbReference type="PATRIC" id="fig|589873.4.peg.3704"/>
<comment type="catalytic activity">
    <reaction evidence="1">
        <text>ATP + protein L-histidine = ADP + protein N-phospho-L-histidine.</text>
        <dbReference type="EC" id="2.7.13.3"/>
    </reaction>
</comment>
<dbReference type="eggNOG" id="COG0591">
    <property type="taxonomic scope" value="Bacteria"/>
</dbReference>
<dbReference type="EMBL" id="DONK01000042">
    <property type="protein sequence ID" value="HBU50156.1"/>
    <property type="molecule type" value="Genomic_DNA"/>
</dbReference>
<dbReference type="CDD" id="cd00156">
    <property type="entry name" value="REC"/>
    <property type="match status" value="1"/>
</dbReference>
<dbReference type="SUPFAM" id="SSF52172">
    <property type="entry name" value="CheY-like"/>
    <property type="match status" value="1"/>
</dbReference>
<protein>
    <recommendedName>
        <fullName evidence="4">histidine kinase</fullName>
        <ecNumber evidence="4">2.7.13.3</ecNumber>
    </recommendedName>
</protein>
<evidence type="ECO:0000256" key="1">
    <source>
        <dbReference type="ARBA" id="ARBA00000085"/>
    </source>
</evidence>
<dbReference type="Proteomes" id="UP000264779">
    <property type="component" value="Unassembled WGS sequence"/>
</dbReference>
<feature type="transmembrane region" description="Helical" evidence="13">
    <location>
        <begin position="401"/>
        <end position="422"/>
    </location>
</feature>
<comment type="similarity">
    <text evidence="3">Belongs to the sodium:solute symporter (SSF) (TC 2.A.21) family.</text>
</comment>
<feature type="modified residue" description="4-aspartylphosphate" evidence="11">
    <location>
        <position position="1070"/>
    </location>
</feature>
<accession>A0A075P9Y4</accession>
<dbReference type="PROSITE" id="PS50110">
    <property type="entry name" value="RESPONSE_REGULATORY"/>
    <property type="match status" value="1"/>
</dbReference>
<evidence type="ECO:0000313" key="17">
    <source>
        <dbReference type="EMBL" id="HBU50156.1"/>
    </source>
</evidence>
<feature type="transmembrane region" description="Helical" evidence="13">
    <location>
        <begin position="270"/>
        <end position="295"/>
    </location>
</feature>
<keyword evidence="18" id="KW-1185">Reference proteome</keyword>
<keyword evidence="5 11" id="KW-0597">Phosphoprotein</keyword>
<dbReference type="OrthoDB" id="9764438at2"/>
<reference evidence="16 18" key="1">
    <citation type="submission" date="2014-06" db="EMBL/GenBank/DDBJ databases">
        <title>Genomes of Alteromonas australica, a world apart.</title>
        <authorList>
            <person name="Gonzaga A."/>
            <person name="Lopez-Perez M."/>
            <person name="Rodriguez-Valera F."/>
        </authorList>
    </citation>
    <scope>NUCLEOTIDE SEQUENCE [LARGE SCALE GENOMIC DNA]</scope>
    <source>
        <strain evidence="16 18">H 17</strain>
    </source>
</reference>
<dbReference type="KEGG" id="aaus:EP12_17080"/>
<dbReference type="GO" id="GO:0005886">
    <property type="term" value="C:plasma membrane"/>
    <property type="evidence" value="ECO:0007669"/>
    <property type="project" value="TreeGrafter"/>
</dbReference>
<dbReference type="Pfam" id="PF02518">
    <property type="entry name" value="HATPase_c"/>
    <property type="match status" value="1"/>
</dbReference>
<evidence type="ECO:0000313" key="18">
    <source>
        <dbReference type="Proteomes" id="UP000056090"/>
    </source>
</evidence>
<keyword evidence="6" id="KW-0808">Transferase</keyword>
<feature type="domain" description="Response regulatory" evidence="15">
    <location>
        <begin position="1021"/>
        <end position="1138"/>
    </location>
</feature>
<sequence>MTFGWVTLAVLYLFLLFSLASWGDKNSPTARALTSHPAIYSLALGIYCTAWTFFGMVGQASRDTWIYLPIMLGPILVYVLGYRFIYKLTLVSKKQHITTISDFIASRYGKRQTVALLVTLIALLATIPYIALQLKAIGSTFQLLTQQPNSHVIIIAATTFIAVFAIYFGTKQTDVTEYRRGLMLAIAFESTIKLLALILVALVGYSAWKQSATGPLFESFINEAALSKFSSFTFIAQTIMAAAAIVCLPRQFHVAIIDNLSLSHLKTARWLFPLYLTIISAIIPIIAIAGKTVFAGSQVEPDSYVLSLAMFSESALLQVIVFIGGLSAATAMIIVATLTLSTMLTNDVILPRYLAFRESQDEKRDYSKQIRLIRRVVIGLILLLAYLYHQQMTSSRSLHSIGLIAFSLVIQLMPAIVGGLYWKRAHAHGVYAGLMVGLVIWVLWLVLPIVSDQVSRLEQNHLISQGAMLSLAANTVMYILFSWLAPQRLVDRIQAEAFVSPAIVKSNLTSKHSTNITVSDLITLLSTFMGEGRCAQLLDQYQQLNHCELPKEEPPTQDFLAFCERALGGVIGASSAKVLLDSVLRGKKMDFTEVINFFDDTTQAMQFNMTALLTSLENMDQGISVVDKHLNLVAWNKRYAALFTYPEDLLVVGAPIEKLIRFNAAQGEFGTLDVDKEVEKRLEHLRSGTSHRFTRQRKDGRVIEMVGNPLPGGGFVTSFNDITGHIEIQQALEESNIDLEARIKKRTEEVHSINAELRLEIERRSEAEKELIRARKAAEDANASKTRFLALASHDVLQPLNAAKLYITALQEQELPTQVSSIIDKLNHSVTSSEALIGTLLDIARLDQGEMKPDIEDVDLRALLTPLIDEMRMRALEKGLKLCVRIQAVRVKADKTFLYRITQNLLSNAVKYTQQGKVLFIARKQKGKVTIGVYDTGIGISNDKIDTIFNDFFRTNQSSEHGLGLGLGIVRRLGEQMNSQIRVTSSLGKGSVFKFALPYAGEKQIQAAFVKAKNTTFSGLRILCVDDQKENLDAMQTLLEKWGISVSLANTWQDAMSISASVSPHILLMDYQLSHKKEENGLALIEAIRTAQNVVLPAALITATHDEDLVTRCKEQGVNYLAKPLKPAKLRALLQSMTRFIRDAS</sequence>
<keyword evidence="12" id="KW-0175">Coiled coil</keyword>
<feature type="coiled-coil region" evidence="12">
    <location>
        <begin position="729"/>
        <end position="784"/>
    </location>
</feature>
<dbReference type="SMART" id="SM00387">
    <property type="entry name" value="HATPase_c"/>
    <property type="match status" value="1"/>
</dbReference>
<name>A0A075P9Y4_9ALTE</name>
<gene>
    <name evidence="17" type="ORF">DEB45_02750</name>
    <name evidence="16" type="ORF">EP13_16425</name>
</gene>
<feature type="transmembrane region" description="Helical" evidence="13">
    <location>
        <begin position="152"/>
        <end position="170"/>
    </location>
</feature>
<feature type="transmembrane region" description="Helical" evidence="13">
    <location>
        <begin position="429"/>
        <end position="450"/>
    </location>
</feature>
<keyword evidence="7 13" id="KW-0812">Transmembrane</keyword>
<dbReference type="GeneID" id="78256471"/>
<evidence type="ECO:0000256" key="13">
    <source>
        <dbReference type="SAM" id="Phobius"/>
    </source>
</evidence>
<dbReference type="InterPro" id="IPR004358">
    <property type="entry name" value="Sig_transdc_His_kin-like_C"/>
</dbReference>
<feature type="transmembrane region" description="Helical" evidence="13">
    <location>
        <begin position="66"/>
        <end position="85"/>
    </location>
</feature>
<evidence type="ECO:0000256" key="8">
    <source>
        <dbReference type="ARBA" id="ARBA00022777"/>
    </source>
</evidence>
<dbReference type="InterPro" id="IPR001734">
    <property type="entry name" value="Na/solute_symporter"/>
</dbReference>
<dbReference type="InterPro" id="IPR003661">
    <property type="entry name" value="HisK_dim/P_dom"/>
</dbReference>
<dbReference type="SMART" id="SM00448">
    <property type="entry name" value="REC"/>
    <property type="match status" value="1"/>
</dbReference>
<dbReference type="eggNOG" id="COG4251">
    <property type="taxonomic scope" value="Bacteria"/>
</dbReference>
<dbReference type="Pfam" id="PF00512">
    <property type="entry name" value="HisKA"/>
    <property type="match status" value="1"/>
</dbReference>
<feature type="transmembrane region" description="Helical" evidence="13">
    <location>
        <begin position="6"/>
        <end position="23"/>
    </location>
</feature>
<dbReference type="Gene3D" id="1.10.287.130">
    <property type="match status" value="1"/>
</dbReference>
<feature type="transmembrane region" description="Helical" evidence="13">
    <location>
        <begin position="35"/>
        <end position="54"/>
    </location>
</feature>
<feature type="domain" description="Histidine kinase" evidence="14">
    <location>
        <begin position="791"/>
        <end position="1001"/>
    </location>
</feature>
<dbReference type="GO" id="GO:0009927">
    <property type="term" value="F:histidine phosphotransfer kinase activity"/>
    <property type="evidence" value="ECO:0007669"/>
    <property type="project" value="TreeGrafter"/>
</dbReference>
<dbReference type="InterPro" id="IPR036890">
    <property type="entry name" value="HATPase_C_sf"/>
</dbReference>
<feature type="transmembrane region" description="Helical" evidence="13">
    <location>
        <begin position="182"/>
        <end position="208"/>
    </location>
</feature>
<evidence type="ECO:0000256" key="2">
    <source>
        <dbReference type="ARBA" id="ARBA00004141"/>
    </source>
</evidence>
<organism evidence="16 18">
    <name type="scientific">Alteromonas australica</name>
    <dbReference type="NCBI Taxonomy" id="589873"/>
    <lineage>
        <taxon>Bacteria</taxon>
        <taxon>Pseudomonadati</taxon>
        <taxon>Pseudomonadota</taxon>
        <taxon>Gammaproteobacteria</taxon>
        <taxon>Alteromonadales</taxon>
        <taxon>Alteromonadaceae</taxon>
        <taxon>Alteromonas/Salinimonas group</taxon>
        <taxon>Alteromonas</taxon>
    </lineage>
</organism>
<dbReference type="InterPro" id="IPR005467">
    <property type="entry name" value="His_kinase_dom"/>
</dbReference>
<reference evidence="17 19" key="2">
    <citation type="journal article" date="2018" name="Nat. Biotechnol.">
        <title>A standardized bacterial taxonomy based on genome phylogeny substantially revises the tree of life.</title>
        <authorList>
            <person name="Parks D.H."/>
            <person name="Chuvochina M."/>
            <person name="Waite D.W."/>
            <person name="Rinke C."/>
            <person name="Skarshewski A."/>
            <person name="Chaumeil P.A."/>
            <person name="Hugenholtz P."/>
        </authorList>
    </citation>
    <scope>NUCLEOTIDE SEQUENCE [LARGE SCALE GENOMIC DNA]</scope>
    <source>
        <strain evidence="17">UBA11621</strain>
    </source>
</reference>
<dbReference type="PANTHER" id="PTHR43047">
    <property type="entry name" value="TWO-COMPONENT HISTIDINE PROTEIN KINASE"/>
    <property type="match status" value="1"/>
</dbReference>
<feature type="transmembrane region" description="Helical" evidence="13">
    <location>
        <begin position="372"/>
        <end position="389"/>
    </location>
</feature>
<dbReference type="Proteomes" id="UP000056090">
    <property type="component" value="Chromosome"/>
</dbReference>
<evidence type="ECO:0000256" key="5">
    <source>
        <dbReference type="ARBA" id="ARBA00022553"/>
    </source>
</evidence>
<dbReference type="PROSITE" id="PS50283">
    <property type="entry name" value="NA_SOLUT_SYMP_3"/>
    <property type="match status" value="1"/>
</dbReference>
<dbReference type="Gene3D" id="3.40.50.2300">
    <property type="match status" value="1"/>
</dbReference>
<evidence type="ECO:0000259" key="14">
    <source>
        <dbReference type="PROSITE" id="PS50109"/>
    </source>
</evidence>
<evidence type="ECO:0000256" key="9">
    <source>
        <dbReference type="ARBA" id="ARBA00022989"/>
    </source>
</evidence>
<feature type="transmembrane region" description="Helical" evidence="13">
    <location>
        <begin position="228"/>
        <end position="249"/>
    </location>
</feature>
<dbReference type="CDD" id="cd10322">
    <property type="entry name" value="SLC5sbd"/>
    <property type="match status" value="1"/>
</dbReference>
<dbReference type="InterPro" id="IPR038377">
    <property type="entry name" value="Na/Glc_symporter_sf"/>
</dbReference>
<evidence type="ECO:0000313" key="16">
    <source>
        <dbReference type="EMBL" id="AIG00143.1"/>
    </source>
</evidence>
<comment type="subcellular location">
    <subcellularLocation>
        <location evidence="2">Membrane</location>
        <topology evidence="2">Multi-pass membrane protein</topology>
    </subcellularLocation>
</comment>
<keyword evidence="9 13" id="KW-1133">Transmembrane helix</keyword>
<evidence type="ECO:0000256" key="4">
    <source>
        <dbReference type="ARBA" id="ARBA00012438"/>
    </source>
</evidence>
<dbReference type="InterPro" id="IPR036097">
    <property type="entry name" value="HisK_dim/P_sf"/>
</dbReference>
<evidence type="ECO:0000256" key="7">
    <source>
        <dbReference type="ARBA" id="ARBA00022692"/>
    </source>
</evidence>
<evidence type="ECO:0000313" key="19">
    <source>
        <dbReference type="Proteomes" id="UP000264779"/>
    </source>
</evidence>
<feature type="transmembrane region" description="Helical" evidence="13">
    <location>
        <begin position="114"/>
        <end position="132"/>
    </location>
</feature>
<dbReference type="SMART" id="SM00388">
    <property type="entry name" value="HisKA"/>
    <property type="match status" value="1"/>
</dbReference>
<evidence type="ECO:0000256" key="11">
    <source>
        <dbReference type="PROSITE-ProRule" id="PRU00169"/>
    </source>
</evidence>
<dbReference type="PROSITE" id="PS50109">
    <property type="entry name" value="HIS_KIN"/>
    <property type="match status" value="1"/>
</dbReference>